<keyword evidence="3" id="KW-1185">Reference proteome</keyword>
<dbReference type="EMBL" id="WVTA01000005">
    <property type="protein sequence ID" value="KAK3209735.1"/>
    <property type="molecule type" value="Genomic_DNA"/>
</dbReference>
<evidence type="ECO:0000313" key="2">
    <source>
        <dbReference type="EMBL" id="KAK3209735.1"/>
    </source>
</evidence>
<organism evidence="2 3">
    <name type="scientific">Pseudopithomyces chartarum</name>
    <dbReference type="NCBI Taxonomy" id="1892770"/>
    <lineage>
        <taxon>Eukaryota</taxon>
        <taxon>Fungi</taxon>
        <taxon>Dikarya</taxon>
        <taxon>Ascomycota</taxon>
        <taxon>Pezizomycotina</taxon>
        <taxon>Dothideomycetes</taxon>
        <taxon>Pleosporomycetidae</taxon>
        <taxon>Pleosporales</taxon>
        <taxon>Massarineae</taxon>
        <taxon>Didymosphaeriaceae</taxon>
        <taxon>Pseudopithomyces</taxon>
    </lineage>
</organism>
<comment type="caution">
    <text evidence="2">The sequence shown here is derived from an EMBL/GenBank/DDBJ whole genome shotgun (WGS) entry which is preliminary data.</text>
</comment>
<dbReference type="AlphaFoldDB" id="A0AAN6RI98"/>
<evidence type="ECO:0000313" key="3">
    <source>
        <dbReference type="Proteomes" id="UP001280581"/>
    </source>
</evidence>
<protein>
    <submittedName>
        <fullName evidence="2">Uncharacterized protein</fullName>
    </submittedName>
</protein>
<dbReference type="Proteomes" id="UP001280581">
    <property type="component" value="Unassembled WGS sequence"/>
</dbReference>
<proteinExistence type="predicted"/>
<evidence type="ECO:0000256" key="1">
    <source>
        <dbReference type="SAM" id="MobiDB-lite"/>
    </source>
</evidence>
<feature type="compositionally biased region" description="Basic and acidic residues" evidence="1">
    <location>
        <begin position="22"/>
        <end position="43"/>
    </location>
</feature>
<accession>A0AAN6RI98</accession>
<name>A0AAN6RI98_9PLEO</name>
<gene>
    <name evidence="2" type="ORF">GRF29_44g490237</name>
</gene>
<sequence length="194" mass="21843">MPNMPNMPNFFKRPIPSTKSSKTHDSENTNTNDKTREAHDASSKEAPPAPTPDSRTLIEHIQACLDLYCAVKKAHSKTSTRVSSGPSVFYSSEIALSNLKHNCKEKAEPASPADVQTIREYVTEVEGGLRKYLDEMGLNPDGTSMDDPDGEKWLSRQGRALIRISDPIRERGCELRDFLRDLEEKQRQVNQSQR</sequence>
<feature type="region of interest" description="Disordered" evidence="1">
    <location>
        <begin position="1"/>
        <end position="54"/>
    </location>
</feature>
<reference evidence="2 3" key="1">
    <citation type="submission" date="2021-02" db="EMBL/GenBank/DDBJ databases">
        <title>Genome assembly of Pseudopithomyces chartarum.</title>
        <authorList>
            <person name="Jauregui R."/>
            <person name="Singh J."/>
            <person name="Voisey C."/>
        </authorList>
    </citation>
    <scope>NUCLEOTIDE SEQUENCE [LARGE SCALE GENOMIC DNA]</scope>
    <source>
        <strain evidence="2 3">AGR01</strain>
    </source>
</reference>